<reference evidence="1 2" key="1">
    <citation type="submission" date="2021-03" db="EMBL/GenBank/DDBJ databases">
        <title>Genomic Encyclopedia of Type Strains, Phase IV (KMG-IV): sequencing the most valuable type-strain genomes for metagenomic binning, comparative biology and taxonomic classification.</title>
        <authorList>
            <person name="Goeker M."/>
        </authorList>
    </citation>
    <scope>NUCLEOTIDE SEQUENCE [LARGE SCALE GENOMIC DNA]</scope>
    <source>
        <strain evidence="1 2">DSM 27563</strain>
    </source>
</reference>
<name>A0ABS4KAJ6_9FIRM</name>
<dbReference type="Proteomes" id="UP001519306">
    <property type="component" value="Unassembled WGS sequence"/>
</dbReference>
<accession>A0ABS4KAJ6</accession>
<keyword evidence="1" id="KW-0489">Methyltransferase</keyword>
<protein>
    <submittedName>
        <fullName evidence="1">tRNA (Adenine22-N1)-methyltransferase</fullName>
        <ecNumber evidence="1">2.1.1.217</ecNumber>
    </submittedName>
</protein>
<proteinExistence type="predicted"/>
<evidence type="ECO:0000313" key="2">
    <source>
        <dbReference type="Proteomes" id="UP001519306"/>
    </source>
</evidence>
<dbReference type="InterPro" id="IPR029063">
    <property type="entry name" value="SAM-dependent_MTases_sf"/>
</dbReference>
<dbReference type="PANTHER" id="PTHR38451">
    <property type="entry name" value="TRNA (ADENINE(22)-N(1))-METHYLTRANSFERASE"/>
    <property type="match status" value="1"/>
</dbReference>
<comment type="caution">
    <text evidence="1">The sequence shown here is derived from an EMBL/GenBank/DDBJ whole genome shotgun (WGS) entry which is preliminary data.</text>
</comment>
<keyword evidence="1" id="KW-0808">Transferase</keyword>
<dbReference type="RefSeq" id="WP_210060114.1">
    <property type="nucleotide sequence ID" value="NZ_JAGGLJ010000002.1"/>
</dbReference>
<dbReference type="Gene3D" id="3.40.50.150">
    <property type="entry name" value="Vaccinia Virus protein VP39"/>
    <property type="match status" value="1"/>
</dbReference>
<dbReference type="SUPFAM" id="SSF53335">
    <property type="entry name" value="S-adenosyl-L-methionine-dependent methyltransferases"/>
    <property type="match status" value="1"/>
</dbReference>
<dbReference type="EMBL" id="JAGGLJ010000002">
    <property type="protein sequence ID" value="MBP2024806.1"/>
    <property type="molecule type" value="Genomic_DNA"/>
</dbReference>
<dbReference type="InterPro" id="IPR006901">
    <property type="entry name" value="TrmK"/>
</dbReference>
<organism evidence="1 2">
    <name type="scientific">Peptoniphilus stercorisuis</name>
    <dbReference type="NCBI Taxonomy" id="1436965"/>
    <lineage>
        <taxon>Bacteria</taxon>
        <taxon>Bacillati</taxon>
        <taxon>Bacillota</taxon>
        <taxon>Tissierellia</taxon>
        <taxon>Tissierellales</taxon>
        <taxon>Peptoniphilaceae</taxon>
        <taxon>Peptoniphilus</taxon>
    </lineage>
</organism>
<dbReference type="Pfam" id="PF12847">
    <property type="entry name" value="Methyltransf_18"/>
    <property type="match status" value="1"/>
</dbReference>
<gene>
    <name evidence="1" type="ORF">J2Z71_000322</name>
</gene>
<evidence type="ECO:0000313" key="1">
    <source>
        <dbReference type="EMBL" id="MBP2024806.1"/>
    </source>
</evidence>
<dbReference type="PIRSF" id="PIRSF018637">
    <property type="entry name" value="TrmK"/>
    <property type="match status" value="1"/>
</dbReference>
<dbReference type="GO" id="GO:0032259">
    <property type="term" value="P:methylation"/>
    <property type="evidence" value="ECO:0007669"/>
    <property type="project" value="UniProtKB-KW"/>
</dbReference>
<keyword evidence="2" id="KW-1185">Reference proteome</keyword>
<sequence>MQISNRLKKIISFIEKEDKIADIGTDHGFVPNFIVNENISNYVISSDISENSLKKSIELTKEYNNEDKIKNRVGSGLKVLEVSEVDIAIIAGMGGLLISDIIKDSFDVAINLKKLILQPMQAKKDLRIFLYEQGFEIIDEAIIYEDKKYFEIIVTRYTGNIKKISDEIFYDIPEIPYKRKDDIMRSYLENRIEYNTLLIENLKRSSDLNKVCEKLKELEIFVSKCKELLNEL</sequence>
<dbReference type="GO" id="GO:0160105">
    <property type="term" value="F:tRNA (adenine(22)-N1)-methyltransferase activity"/>
    <property type="evidence" value="ECO:0007669"/>
    <property type="project" value="UniProtKB-EC"/>
</dbReference>
<dbReference type="EC" id="2.1.1.217" evidence="1"/>
<dbReference type="PANTHER" id="PTHR38451:SF1">
    <property type="entry name" value="TRNA (ADENINE(22)-N(1))-METHYLTRANSFERASE"/>
    <property type="match status" value="1"/>
</dbReference>